<dbReference type="CDD" id="cd10169">
    <property type="entry name" value="ASKHA_NBD_actin-like"/>
    <property type="match status" value="1"/>
</dbReference>
<dbReference type="EMBL" id="LN609396">
    <property type="protein sequence ID" value="CEF59898.1"/>
    <property type="molecule type" value="Genomic_DNA"/>
</dbReference>
<evidence type="ECO:0000256" key="1">
    <source>
        <dbReference type="RuleBase" id="RU000487"/>
    </source>
</evidence>
<evidence type="ECO:0000313" key="5">
    <source>
        <dbReference type="Proteomes" id="UP000035682"/>
    </source>
</evidence>
<dbReference type="WBParaSite" id="SRAE_X000164100.1">
    <property type="protein sequence ID" value="SRAE_X000164100.1"/>
    <property type="gene ID" value="WBGene00267215"/>
</dbReference>
<proteinExistence type="inferred from homology"/>
<dbReference type="PANTHER" id="PTHR11937">
    <property type="entry name" value="ACTIN"/>
    <property type="match status" value="1"/>
</dbReference>
<keyword evidence="2" id="KW-0175">Coiled coil</keyword>
<reference evidence="6" key="3">
    <citation type="submission" date="2020-12" db="UniProtKB">
        <authorList>
            <consortium name="WormBaseParasite"/>
        </authorList>
    </citation>
    <scope>IDENTIFICATION</scope>
</reference>
<gene>
    <name evidence="4 6 7" type="ORF">SRAE_X000164100</name>
</gene>
<dbReference type="WormBase" id="SRAE_X000164100">
    <property type="protein sequence ID" value="SRP08323"/>
    <property type="gene ID" value="WBGene00267215"/>
</dbReference>
<dbReference type="SMART" id="SM00233">
    <property type="entry name" value="PH"/>
    <property type="match status" value="1"/>
</dbReference>
<dbReference type="InterPro" id="IPR001849">
    <property type="entry name" value="PH_domain"/>
</dbReference>
<evidence type="ECO:0000313" key="7">
    <source>
        <dbReference type="WormBase" id="SRAE_X000164100"/>
    </source>
</evidence>
<dbReference type="PROSITE" id="PS50003">
    <property type="entry name" value="PH_DOMAIN"/>
    <property type="match status" value="1"/>
</dbReference>
<keyword evidence="5" id="KW-1185">Reference proteome</keyword>
<dbReference type="GeneID" id="36384709"/>
<dbReference type="Gene3D" id="3.90.640.10">
    <property type="entry name" value="Actin, Chain A, domain 4"/>
    <property type="match status" value="1"/>
</dbReference>
<reference evidence="5" key="2">
    <citation type="submission" date="2014-09" db="EMBL/GenBank/DDBJ databases">
        <authorList>
            <person name="Martin A.A."/>
        </authorList>
    </citation>
    <scope>NUCLEOTIDE SEQUENCE</scope>
    <source>
        <strain evidence="5">ED321</strain>
    </source>
</reference>
<protein>
    <submittedName>
        <fullName evidence="4 6">Actin, alpha cardiac muscle 1</fullName>
    </submittedName>
</protein>
<evidence type="ECO:0000259" key="3">
    <source>
        <dbReference type="PROSITE" id="PS50003"/>
    </source>
</evidence>
<evidence type="ECO:0000313" key="4">
    <source>
        <dbReference type="EMBL" id="CEF59898.1"/>
    </source>
</evidence>
<reference evidence="4" key="1">
    <citation type="submission" date="2014-09" db="EMBL/GenBank/DDBJ databases">
        <authorList>
            <person name="Aslett A.Martin."/>
        </authorList>
    </citation>
    <scope>NUCLEOTIDE SEQUENCE</scope>
    <source>
        <strain evidence="4">ED321 Heterogonic</strain>
    </source>
</reference>
<dbReference type="SUPFAM" id="SSF53067">
    <property type="entry name" value="Actin-like ATPase domain"/>
    <property type="match status" value="2"/>
</dbReference>
<dbReference type="RefSeq" id="XP_024499109.1">
    <property type="nucleotide sequence ID" value="XM_024651263.1"/>
</dbReference>
<dbReference type="InterPro" id="IPR043129">
    <property type="entry name" value="ATPase_NBD"/>
</dbReference>
<accession>A0A090KQT3</accession>
<dbReference type="SMART" id="SM00268">
    <property type="entry name" value="ACTIN"/>
    <property type="match status" value="1"/>
</dbReference>
<feature type="domain" description="PH" evidence="3">
    <location>
        <begin position="1581"/>
        <end position="1684"/>
    </location>
</feature>
<dbReference type="Gene3D" id="3.30.420.40">
    <property type="match status" value="2"/>
</dbReference>
<dbReference type="InterPro" id="IPR004000">
    <property type="entry name" value="Actin"/>
</dbReference>
<dbReference type="OMA" id="ENTEIIC"/>
<dbReference type="CTD" id="36384709"/>
<evidence type="ECO:0000256" key="2">
    <source>
        <dbReference type="SAM" id="Coils"/>
    </source>
</evidence>
<sequence length="2080" mass="241757">MNHHNMIPNSFDENEKDELKDNKLLKNFSVEKSSSNYIVTKTLIEKEITEKVVERKRNISENTINRRFSSTGSFRKKHYHKDNQNIIDNNTSNLNHLLENTEIICTGSKDHCFLVIDSNYEENKLPLKHFWIKKIEDKIYDINSCKKFLNLGNNITFTETETFDFYEDMTIYNSPSYRTKSMDQNLAHLIEGKVCKIRETNNRRHTGVISLNGFEFFPLDFDVDNDLTDIQVYASIRQHILDGKMNDDLEKYFKMIKYEINNESNSYEKKTKYSKYLEKLFKTFSKEDYPLLNKELEDIITEKSKKNNDIIEQSDKIVVSSEPIKSDNYDYITNNINNDDKNKYKEMIKNDNNSLIDSFVNMKHINDTDINKNQMFEITKLAPIKEFENNLLKKYGIVEKTLSFSSETTQSTSPDQDYRYDFETKNNSCYEIENDLSQNSPFILNESDLSDMNSDGEKEIKNLHETKIHSEEKLYDRYENNMSHYTSEEIDYNVATKTVHKTILEENNTDNGKCIEEENFSNKNINNYKSKTHTNVYSLDSHSSSIDYSANIISNIEKDNKLMSNNNNYSNNFSNMDTFEDNINTTILSDPFISNTSMYNISLIEKNITNKSLENNSLYIYDDEERHNTNIDEKLCFDGEKFYNDYNFINENNVISNFLTNNKDKQMNVECTNSKINNSIDNMSSNIINDAINDSIMKTTDDKLYFYDTRKTNETDVSKIECHTSVSITEDEYYTTKIEKISMIQDEKKIHQENNDKISKIINKQLEKDDIKCNIKSSEERDNLKDNSVYYNKNTIYDSGDSSNISNIDHRIKRKRSISCNDSIFHKNIKNSDEFLYIDDEKFKIVEKTTVIKEYFKIKDDSNFQIPSKKLLKDLDHKKDYTSIDDNLKVTSSSKHERSKSTNWDFSNSKNYSNSDKDISKVRRYRSSSQSNLIKENFLTDSLYKKKGTINTDCKSIYRSSGSLTIVDNHIYKKSSSERIIENKTNKHIFVKDNKNEKKFIYNNNELESFENIELVYQTNNDEYSFKNSIKTKYPKNVKEHIKNLEKYHDSNISNINSEEKDEVEELKSFSLTKQHEKGNNNLFFPNTKIEKDIYKNIDKNINDKSDGDFPYALEKDIPIKSEEIIKMNKYIRGDNCLSKNTNNDKLKFEKEDMNETLKNIKQFNKPLFSTSKDNKMEDEIISKEVKSVEKDICVLDKPLPVPVTLENWEYDSCFSDDQSSSIHNLMKNQNFENISLSNSISPIMFHNNKTLEDNKLVSYGNEEDKLIKIPENDIDNKNNLLEKNFTNISQQKMPISGDEKEKLINTEIFILSKSLELEDEKLVLKNDNCDKNLLHFRNNINKRDYNTLKNNHNTNIVDGSVSDSIETSLVDIVKKVKEQNGIYKYNDTKRKTHKDIEETKNIEDSPIQEINKSVFDNLKKTFDISKNHRYLNTRKSINSNDSTSSEDFRNSPIFNKIQKSDKNRFKEYNKDKYNNYKVETSSNLSSDFGEPYYHSSFKLSTNHSKIVFDKPIPLFSQQLYREMTSNTRDSSPSSISSEHCNELINVDENSVLRNWNPEKLINQLYKIDYEPHKESKRNRFINMEGHLEVPNTDTNIIPELEKSWKRRYFKTKEGRLTWYATHYADENPEGDILLSGTDIECDKNEGIFFIHGGMENAKIKVRVPREPEGLFEKWRRALLSHSSSSILDAYVQPIAKKIPHSSEKIVILDLGSCSIRGGILTKEPSLPQSFFPAIGVYKNDGSVVVGLEALKPENRHNGVLHQPIPNSDLAIEKYKINKTILKACINKVINDLKIDPTKYKVLLSLPQNIPPILLGDILKLLLDQGYFNGVSVTRQPSLILYSYDVTTGVVVDIGERLNIVPVIDGYIVDNAVINLPYGALQIEDCLRVKLNETNEGFYSFQGPVERMILRYLMEQACYVSNNYDKEVKNCGENENVEVSLDDFEPTSNMKTKFLINASRFIATEGLFKPSRWGIEGKGLHQLINDAVQLSPIDSRRTLYKNIYLSGGTSLLPNLAERLENEIMKLVPPTIHIQVHTSPWRYHAAYLGAQVLASSCTFDSNCVSNSQLTEFVNQLKNSAF</sequence>
<dbReference type="Pfam" id="PF00022">
    <property type="entry name" value="Actin"/>
    <property type="match status" value="1"/>
</dbReference>
<feature type="coiled-coil region" evidence="2">
    <location>
        <begin position="461"/>
        <end position="488"/>
    </location>
</feature>
<organism evidence="4">
    <name type="scientific">Strongyloides ratti</name>
    <name type="common">Parasitic roundworm</name>
    <dbReference type="NCBI Taxonomy" id="34506"/>
    <lineage>
        <taxon>Eukaryota</taxon>
        <taxon>Metazoa</taxon>
        <taxon>Ecdysozoa</taxon>
        <taxon>Nematoda</taxon>
        <taxon>Chromadorea</taxon>
        <taxon>Rhabditida</taxon>
        <taxon>Tylenchina</taxon>
        <taxon>Panagrolaimomorpha</taxon>
        <taxon>Strongyloidoidea</taxon>
        <taxon>Strongyloididae</taxon>
        <taxon>Strongyloides</taxon>
    </lineage>
</organism>
<name>A0A090KQT3_STRRB</name>
<comment type="similarity">
    <text evidence="1">Belongs to the actin family.</text>
</comment>
<dbReference type="OrthoDB" id="337660at2759"/>
<dbReference type="SUPFAM" id="SSF50729">
    <property type="entry name" value="PH domain-like"/>
    <property type="match status" value="1"/>
</dbReference>
<dbReference type="Proteomes" id="UP000035682">
    <property type="component" value="Unplaced"/>
</dbReference>
<evidence type="ECO:0000313" key="6">
    <source>
        <dbReference type="WBParaSite" id="SRAE_X000164100.1"/>
    </source>
</evidence>